<comment type="caution">
    <text evidence="2">The sequence shown here is derived from an EMBL/GenBank/DDBJ whole genome shotgun (WGS) entry which is preliminary data.</text>
</comment>
<proteinExistence type="predicted"/>
<protein>
    <submittedName>
        <fullName evidence="2">Uncharacterized protein</fullName>
    </submittedName>
</protein>
<reference evidence="2 3" key="1">
    <citation type="submission" date="2016-10" db="EMBL/GenBank/DDBJ databases">
        <title>Genome sequence of the basidiomycete white-rot fungus Trametes pubescens.</title>
        <authorList>
            <person name="Makela M.R."/>
            <person name="Granchi Z."/>
            <person name="Peng M."/>
            <person name="De Vries R.P."/>
            <person name="Grigoriev I."/>
            <person name="Riley R."/>
            <person name="Hilden K."/>
        </authorList>
    </citation>
    <scope>NUCLEOTIDE SEQUENCE [LARGE SCALE GENOMIC DNA]</scope>
    <source>
        <strain evidence="2 3">FBCC735</strain>
    </source>
</reference>
<sequence length="215" mass="23885">MSFSQTRLEDAAEQASVSLDVYRAYSKSATSGADATTQAEPVRETTIPGGARSDRVSRSPSCAFSKFREERHAISNGHGFPVYFPQRARTATTLDWSAVVLGSRISLIADDALVPAVTGWKTYRLKKEADAACVKTSTVELLLRDGAHARFCERRTRNQARRVGPGSVGNVSIVCASEHYEIDERPARAFYDMRPASRREVLFRHEECEVKVVRE</sequence>
<feature type="region of interest" description="Disordered" evidence="1">
    <location>
        <begin position="29"/>
        <end position="58"/>
    </location>
</feature>
<evidence type="ECO:0000313" key="3">
    <source>
        <dbReference type="Proteomes" id="UP000184267"/>
    </source>
</evidence>
<evidence type="ECO:0000313" key="2">
    <source>
        <dbReference type="EMBL" id="OJT03920.1"/>
    </source>
</evidence>
<dbReference type="EMBL" id="MNAD01001576">
    <property type="protein sequence ID" value="OJT03920.1"/>
    <property type="molecule type" value="Genomic_DNA"/>
</dbReference>
<organism evidence="2 3">
    <name type="scientific">Trametes pubescens</name>
    <name type="common">White-rot fungus</name>
    <dbReference type="NCBI Taxonomy" id="154538"/>
    <lineage>
        <taxon>Eukaryota</taxon>
        <taxon>Fungi</taxon>
        <taxon>Dikarya</taxon>
        <taxon>Basidiomycota</taxon>
        <taxon>Agaricomycotina</taxon>
        <taxon>Agaricomycetes</taxon>
        <taxon>Polyporales</taxon>
        <taxon>Polyporaceae</taxon>
        <taxon>Trametes</taxon>
    </lineage>
</organism>
<keyword evidence="3" id="KW-1185">Reference proteome</keyword>
<dbReference type="Proteomes" id="UP000184267">
    <property type="component" value="Unassembled WGS sequence"/>
</dbReference>
<dbReference type="AlphaFoldDB" id="A0A1M2V8G2"/>
<feature type="compositionally biased region" description="Polar residues" evidence="1">
    <location>
        <begin position="29"/>
        <end position="39"/>
    </location>
</feature>
<accession>A0A1M2V8G2</accession>
<gene>
    <name evidence="2" type="ORF">TRAPUB_5395</name>
</gene>
<evidence type="ECO:0000256" key="1">
    <source>
        <dbReference type="SAM" id="MobiDB-lite"/>
    </source>
</evidence>
<name>A0A1M2V8G2_TRAPU</name>